<dbReference type="NCBIfam" id="NF002881">
    <property type="entry name" value="PRK03343.1"/>
    <property type="match status" value="1"/>
</dbReference>
<reference evidence="5" key="1">
    <citation type="submission" date="2025-08" db="UniProtKB">
        <authorList>
            <consortium name="RefSeq"/>
        </authorList>
    </citation>
    <scope>IDENTIFICATION</scope>
    <source>
        <strain evidence="5">OHB3-1</strain>
    </source>
</reference>
<dbReference type="InterPro" id="IPR004732">
    <property type="entry name" value="Transaldolase_2"/>
</dbReference>
<dbReference type="HAMAP" id="MF_00493">
    <property type="entry name" value="Transaldolase_2"/>
    <property type="match status" value="1"/>
</dbReference>
<evidence type="ECO:0000256" key="1">
    <source>
        <dbReference type="ARBA" id="ARBA00003518"/>
    </source>
</evidence>
<accession>A0A6J1C098</accession>
<dbReference type="PANTHER" id="PTHR10683:SF33">
    <property type="entry name" value="TRANSALDOLASE"/>
    <property type="match status" value="1"/>
</dbReference>
<dbReference type="GO" id="GO:0005737">
    <property type="term" value="C:cytoplasm"/>
    <property type="evidence" value="ECO:0007669"/>
    <property type="project" value="InterPro"/>
</dbReference>
<dbReference type="GO" id="GO:0006098">
    <property type="term" value="P:pentose-phosphate shunt"/>
    <property type="evidence" value="ECO:0007669"/>
    <property type="project" value="UniProtKB-UniPathway"/>
</dbReference>
<dbReference type="KEGG" id="mcha:111006891"/>
<dbReference type="Proteomes" id="UP000504603">
    <property type="component" value="Unplaced"/>
</dbReference>
<gene>
    <name evidence="5" type="primary">LOC111006891</name>
</gene>
<dbReference type="PANTHER" id="PTHR10683">
    <property type="entry name" value="TRANSALDOLASE"/>
    <property type="match status" value="1"/>
</dbReference>
<dbReference type="UniPathway" id="UPA00115"/>
<name>A0A6J1C098_MOMCH</name>
<dbReference type="InterPro" id="IPR013785">
    <property type="entry name" value="Aldolase_TIM"/>
</dbReference>
<dbReference type="PIRSF" id="PIRSF036915">
    <property type="entry name" value="Trnald_Bac_Plnt"/>
    <property type="match status" value="1"/>
</dbReference>
<dbReference type="Pfam" id="PF00923">
    <property type="entry name" value="TAL_FSA"/>
    <property type="match status" value="1"/>
</dbReference>
<dbReference type="GO" id="GO:0004801">
    <property type="term" value="F:transaldolase activity"/>
    <property type="evidence" value="ECO:0007669"/>
    <property type="project" value="InterPro"/>
</dbReference>
<dbReference type="AlphaFoldDB" id="A0A6J1C098"/>
<dbReference type="SUPFAM" id="SSF51569">
    <property type="entry name" value="Aldolase"/>
    <property type="match status" value="1"/>
</dbReference>
<keyword evidence="4" id="KW-1185">Reference proteome</keyword>
<dbReference type="GO" id="GO:0005975">
    <property type="term" value="P:carbohydrate metabolic process"/>
    <property type="evidence" value="ECO:0007669"/>
    <property type="project" value="InterPro"/>
</dbReference>
<dbReference type="InterPro" id="IPR001585">
    <property type="entry name" value="TAL/FSA"/>
</dbReference>
<dbReference type="GeneID" id="111006891"/>
<dbReference type="Gene3D" id="3.20.20.70">
    <property type="entry name" value="Aldolase class I"/>
    <property type="match status" value="1"/>
</dbReference>
<dbReference type="RefSeq" id="XP_022134682.1">
    <property type="nucleotide sequence ID" value="XM_022278990.1"/>
</dbReference>
<protein>
    <submittedName>
        <fullName evidence="5">Uncharacterized protein LOC111006891</fullName>
    </submittedName>
</protein>
<dbReference type="CDD" id="cd00955">
    <property type="entry name" value="Transaldolase_like"/>
    <property type="match status" value="1"/>
</dbReference>
<evidence type="ECO:0000256" key="3">
    <source>
        <dbReference type="ARBA" id="ARBA00023270"/>
    </source>
</evidence>
<comment type="function">
    <text evidence="1">Transaldolase is important for the balance of metabolites in the pentose-phosphate pathway.</text>
</comment>
<evidence type="ECO:0000313" key="4">
    <source>
        <dbReference type="Proteomes" id="UP000504603"/>
    </source>
</evidence>
<sequence length="381" mass="41883">MASPAVTNPSGVIACSKAGFRRTILHDLRERQGQSPYYDKICRPVTDLLPLVASGIKGVTSNPKIFEKSIMSSTAYDEQFRDLAKEGKDMESAYWELVTKDIRDTCEILEPIYKETGGLDGYVSVQVSPWLADNTQKTVEAAKWLHKTVGRPNVYVKIPATAESIPAIKEVISLGISVNATLIFCISTYEMVIDAYLNGLECCGLNDLSAISGAAAFYISRVDATVDAELEKIATPQALVLRGKGAVGQAAIAYKIYKEKFSGGRWEALAERGAKKQRLMWASTNVKNPAYPDTSYIDRLIGPETISTIPEEALAAFMDHGVVSRTLDSNMEDAESVYREIQKLGIDWKAIGSQLEGQVLDAFKNSYDTVLRSLQHRAVSY</sequence>
<keyword evidence="3" id="KW-0704">Schiff base</keyword>
<evidence type="ECO:0000256" key="2">
    <source>
        <dbReference type="ARBA" id="ARBA00008426"/>
    </source>
</evidence>
<proteinExistence type="inferred from homology"/>
<organism evidence="4 5">
    <name type="scientific">Momordica charantia</name>
    <name type="common">Bitter gourd</name>
    <name type="synonym">Balsam pear</name>
    <dbReference type="NCBI Taxonomy" id="3673"/>
    <lineage>
        <taxon>Eukaryota</taxon>
        <taxon>Viridiplantae</taxon>
        <taxon>Streptophyta</taxon>
        <taxon>Embryophyta</taxon>
        <taxon>Tracheophyta</taxon>
        <taxon>Spermatophyta</taxon>
        <taxon>Magnoliopsida</taxon>
        <taxon>eudicotyledons</taxon>
        <taxon>Gunneridae</taxon>
        <taxon>Pentapetalae</taxon>
        <taxon>rosids</taxon>
        <taxon>fabids</taxon>
        <taxon>Cucurbitales</taxon>
        <taxon>Cucurbitaceae</taxon>
        <taxon>Momordiceae</taxon>
        <taxon>Momordica</taxon>
    </lineage>
</organism>
<evidence type="ECO:0000313" key="5">
    <source>
        <dbReference type="RefSeq" id="XP_022134682.1"/>
    </source>
</evidence>
<comment type="similarity">
    <text evidence="2">Belongs to the transaldolase family. Type 2 subfamily.</text>
</comment>
<dbReference type="OrthoDB" id="2015515at2759"/>
<dbReference type="NCBIfam" id="TIGR00876">
    <property type="entry name" value="tal_mycobact"/>
    <property type="match status" value="1"/>
</dbReference>